<dbReference type="RefSeq" id="XP_454780.1">
    <property type="nucleotide sequence ID" value="XM_454780.1"/>
</dbReference>
<proteinExistence type="predicted"/>
<dbReference type="Proteomes" id="UP000000598">
    <property type="component" value="Chromosome E"/>
</dbReference>
<dbReference type="EMBL" id="CR382125">
    <property type="protein sequence ID" value="CAG99867.1"/>
    <property type="molecule type" value="Genomic_DNA"/>
</dbReference>
<evidence type="ECO:0000313" key="1">
    <source>
        <dbReference type="EMBL" id="CAG99867.1"/>
    </source>
</evidence>
<dbReference type="eggNOG" id="ENOG502S7K2">
    <property type="taxonomic scope" value="Eukaryota"/>
</dbReference>
<dbReference type="PaxDb" id="284590-Q6CMQ9"/>
<accession>Q6CMQ9</accession>
<dbReference type="STRING" id="284590.Q6CMQ9"/>
<keyword evidence="2" id="KW-1185">Reference proteome</keyword>
<dbReference type="KEGG" id="kla:KLLA0_E18393g"/>
<dbReference type="AlphaFoldDB" id="Q6CMQ9"/>
<gene>
    <name evidence="1" type="ORF">KLLA0_E18393g</name>
</gene>
<dbReference type="HOGENOM" id="CLU_1147337_0_0_1"/>
<sequence length="242" mass="27282">MLKSLLTRSGCIRKATVKGAFPEIYGVGPFLRRDPIAINNPLYSFECTDTGQYERSYDFRVAENNIYLTEHQIILTSTKQEAYNCCSCKCSLDKWAPASWNGNLTLSSQVIKMCQKCYCTFRVSRTMCSNKECLSVVTKAERETALKQGSIKSFLDDGTPTIAFPCLKCAGTVVFDNRREDLYNQSRKKGHCNSCKTDTSMTWYNDKVYFGKRISPTVTITNGSVGIDVETRIALLYTIEAM</sequence>
<evidence type="ECO:0000313" key="2">
    <source>
        <dbReference type="Proteomes" id="UP000000598"/>
    </source>
</evidence>
<name>Q6CMQ9_KLULA</name>
<protein>
    <submittedName>
        <fullName evidence="1">KLLA0E18393p</fullName>
    </submittedName>
</protein>
<reference evidence="1 2" key="1">
    <citation type="journal article" date="2004" name="Nature">
        <title>Genome evolution in yeasts.</title>
        <authorList>
            <consortium name="Genolevures"/>
            <person name="Dujon B."/>
            <person name="Sherman D."/>
            <person name="Fischer G."/>
            <person name="Durrens P."/>
            <person name="Casaregola S."/>
            <person name="Lafontaine I."/>
            <person name="de Montigny J."/>
            <person name="Marck C."/>
            <person name="Neuveglise C."/>
            <person name="Talla E."/>
            <person name="Goffard N."/>
            <person name="Frangeul L."/>
            <person name="Aigle M."/>
            <person name="Anthouard V."/>
            <person name="Babour A."/>
            <person name="Barbe V."/>
            <person name="Barnay S."/>
            <person name="Blanchin S."/>
            <person name="Beckerich J.M."/>
            <person name="Beyne E."/>
            <person name="Bleykasten C."/>
            <person name="Boisrame A."/>
            <person name="Boyer J."/>
            <person name="Cattolico L."/>
            <person name="Confanioleri F."/>
            <person name="de Daruvar A."/>
            <person name="Despons L."/>
            <person name="Fabre E."/>
            <person name="Fairhead C."/>
            <person name="Ferry-Dumazet H."/>
            <person name="Groppi A."/>
            <person name="Hantraye F."/>
            <person name="Hennequin C."/>
            <person name="Jauniaux N."/>
            <person name="Joyet P."/>
            <person name="Kachouri R."/>
            <person name="Kerrest A."/>
            <person name="Koszul R."/>
            <person name="Lemaire M."/>
            <person name="Lesur I."/>
            <person name="Ma L."/>
            <person name="Muller H."/>
            <person name="Nicaud J.M."/>
            <person name="Nikolski M."/>
            <person name="Oztas S."/>
            <person name="Ozier-Kalogeropoulos O."/>
            <person name="Pellenz S."/>
            <person name="Potier S."/>
            <person name="Richard G.F."/>
            <person name="Straub M.L."/>
            <person name="Suleau A."/>
            <person name="Swennene D."/>
            <person name="Tekaia F."/>
            <person name="Wesolowski-Louvel M."/>
            <person name="Westhof E."/>
            <person name="Wirth B."/>
            <person name="Zeniou-Meyer M."/>
            <person name="Zivanovic I."/>
            <person name="Bolotin-Fukuhara M."/>
            <person name="Thierry A."/>
            <person name="Bouchier C."/>
            <person name="Caudron B."/>
            <person name="Scarpelli C."/>
            <person name="Gaillardin C."/>
            <person name="Weissenbach J."/>
            <person name="Wincker P."/>
            <person name="Souciet J.L."/>
        </authorList>
    </citation>
    <scope>NUCLEOTIDE SEQUENCE [LARGE SCALE GENOMIC DNA]</scope>
    <source>
        <strain evidence="2">ATCC 8585 / CBS 2359 / DSM 70799 / NBRC 1267 / NRRL Y-1140 / WM37</strain>
    </source>
</reference>
<dbReference type="GeneID" id="2894523"/>
<dbReference type="InParanoid" id="Q6CMQ9"/>
<organism evidence="1 2">
    <name type="scientific">Kluyveromyces lactis (strain ATCC 8585 / CBS 2359 / DSM 70799 / NBRC 1267 / NRRL Y-1140 / WM37)</name>
    <name type="common">Yeast</name>
    <name type="synonym">Candida sphaerica</name>
    <dbReference type="NCBI Taxonomy" id="284590"/>
    <lineage>
        <taxon>Eukaryota</taxon>
        <taxon>Fungi</taxon>
        <taxon>Dikarya</taxon>
        <taxon>Ascomycota</taxon>
        <taxon>Saccharomycotina</taxon>
        <taxon>Saccharomycetes</taxon>
        <taxon>Saccharomycetales</taxon>
        <taxon>Saccharomycetaceae</taxon>
        <taxon>Kluyveromyces</taxon>
    </lineage>
</organism>